<dbReference type="Proteomes" id="UP001206548">
    <property type="component" value="Unassembled WGS sequence"/>
</dbReference>
<feature type="transmembrane region" description="Helical" evidence="6">
    <location>
        <begin position="334"/>
        <end position="354"/>
    </location>
</feature>
<accession>A0ABT2F6Q7</accession>
<sequence>MSLKRIIASDILDTTLSAALTIYIYWFTYHHFLSQFMVSVIGFGQLSGVLLSTFGGGISDRVNKLSFIKSLKFLKIVLLGIIFFLEGSVSIEILLPLFMLSSTIIGNLLSPTLESLIPFLVKEEDELYQVNSVVASLTQLASIMAIIVSAGYITFLSFRAVIILSLLLAVISFVLLLGTHVENPLQAQSVLKNITSGIRYILKTPYIRDLMPIALIMNFAFWSIFLLLPKIANDHFSFWNISYSGLELSFALGGVLGGWLLSKYSLNFKNKYSLFKITLLCQSLVLLFLGINLALLSGIISYIVMLAMWFSYAVLNTVFSIVYFGSLQVKVPKVIIGSVIGSILTLFSLVNPLAALTSGFLVIISPISILIIVFAVIMLFAAVAAGRLSSIQRAFES</sequence>
<dbReference type="PANTHER" id="PTHR23513:SF6">
    <property type="entry name" value="MAJOR FACILITATOR SUPERFAMILY ASSOCIATED DOMAIN-CONTAINING PROTEIN"/>
    <property type="match status" value="1"/>
</dbReference>
<feature type="transmembrane region" description="Helical" evidence="6">
    <location>
        <begin position="273"/>
        <end position="293"/>
    </location>
</feature>
<evidence type="ECO:0000313" key="8">
    <source>
        <dbReference type="Proteomes" id="UP001206548"/>
    </source>
</evidence>
<gene>
    <name evidence="7" type="ORF">NXS10_02650</name>
</gene>
<feature type="transmembrane region" description="Helical" evidence="6">
    <location>
        <begin position="160"/>
        <end position="178"/>
    </location>
</feature>
<evidence type="ECO:0008006" key="9">
    <source>
        <dbReference type="Google" id="ProtNLM"/>
    </source>
</evidence>
<keyword evidence="2" id="KW-1003">Cell membrane</keyword>
<evidence type="ECO:0000256" key="5">
    <source>
        <dbReference type="ARBA" id="ARBA00023136"/>
    </source>
</evidence>
<evidence type="ECO:0000256" key="1">
    <source>
        <dbReference type="ARBA" id="ARBA00004651"/>
    </source>
</evidence>
<dbReference type="SUPFAM" id="SSF103473">
    <property type="entry name" value="MFS general substrate transporter"/>
    <property type="match status" value="1"/>
</dbReference>
<dbReference type="RefSeq" id="WP_259137387.1">
    <property type="nucleotide sequence ID" value="NZ_JANUXX010000002.1"/>
</dbReference>
<dbReference type="EMBL" id="JANUXX010000002">
    <property type="protein sequence ID" value="MCS4487873.1"/>
    <property type="molecule type" value="Genomic_DNA"/>
</dbReference>
<feature type="transmembrane region" description="Helical" evidence="6">
    <location>
        <begin position="241"/>
        <end position="261"/>
    </location>
</feature>
<comment type="caution">
    <text evidence="7">The sequence shown here is derived from an EMBL/GenBank/DDBJ whole genome shotgun (WGS) entry which is preliminary data.</text>
</comment>
<evidence type="ECO:0000313" key="7">
    <source>
        <dbReference type="EMBL" id="MCS4487873.1"/>
    </source>
</evidence>
<feature type="transmembrane region" description="Helical" evidence="6">
    <location>
        <begin position="133"/>
        <end position="154"/>
    </location>
</feature>
<evidence type="ECO:0000256" key="3">
    <source>
        <dbReference type="ARBA" id="ARBA00022692"/>
    </source>
</evidence>
<feature type="transmembrane region" description="Helical" evidence="6">
    <location>
        <begin position="360"/>
        <end position="385"/>
    </location>
</feature>
<proteinExistence type="predicted"/>
<evidence type="ECO:0000256" key="6">
    <source>
        <dbReference type="SAM" id="Phobius"/>
    </source>
</evidence>
<keyword evidence="8" id="KW-1185">Reference proteome</keyword>
<dbReference type="InterPro" id="IPR036259">
    <property type="entry name" value="MFS_trans_sf"/>
</dbReference>
<protein>
    <recommendedName>
        <fullName evidence="9">MFS transporter</fullName>
    </recommendedName>
</protein>
<reference evidence="7 8" key="1">
    <citation type="journal article" date="2023" name="Int. J. Syst. Evol. Microbiol.">
        <title>Streptococcus sciuri sp. nov., Staphylococcus marylandisciuri sp. nov. and Staphylococcus americanisciuri sp. nov., isolated from faeces of eastern grey squirrel (Sciurus carolinensis).</title>
        <authorList>
            <person name="Volokhov D.V."/>
            <person name="Zagorodnyaya T.A."/>
            <person name="Furtak V.A."/>
            <person name="Nattanmai G."/>
            <person name="Randall L."/>
            <person name="Jose S."/>
            <person name="Gao Y."/>
            <person name="Eisenberg T."/>
            <person name="Delmonte P."/>
            <person name="Blom J."/>
            <person name="Mitchell K.K."/>
        </authorList>
    </citation>
    <scope>NUCLEOTIDE SEQUENCE [LARGE SCALE GENOMIC DNA]</scope>
    <source>
        <strain evidence="7 8">SQ9-PEA</strain>
    </source>
</reference>
<feature type="transmembrane region" description="Helical" evidence="6">
    <location>
        <begin position="32"/>
        <end position="55"/>
    </location>
</feature>
<dbReference type="Gene3D" id="1.20.1250.20">
    <property type="entry name" value="MFS general substrate transporter like domains"/>
    <property type="match status" value="1"/>
</dbReference>
<feature type="transmembrane region" description="Helical" evidence="6">
    <location>
        <begin position="299"/>
        <end position="322"/>
    </location>
</feature>
<evidence type="ECO:0000256" key="2">
    <source>
        <dbReference type="ARBA" id="ARBA00022475"/>
    </source>
</evidence>
<organism evidence="7 8">
    <name type="scientific">Streptococcus sciuri</name>
    <dbReference type="NCBI Taxonomy" id="2973939"/>
    <lineage>
        <taxon>Bacteria</taxon>
        <taxon>Bacillati</taxon>
        <taxon>Bacillota</taxon>
        <taxon>Bacilli</taxon>
        <taxon>Lactobacillales</taxon>
        <taxon>Streptococcaceae</taxon>
        <taxon>Streptococcus</taxon>
    </lineage>
</organism>
<keyword evidence="4 6" id="KW-1133">Transmembrane helix</keyword>
<feature type="transmembrane region" description="Helical" evidence="6">
    <location>
        <begin position="76"/>
        <end position="98"/>
    </location>
</feature>
<comment type="subcellular location">
    <subcellularLocation>
        <location evidence="1">Cell membrane</location>
        <topology evidence="1">Multi-pass membrane protein</topology>
    </subcellularLocation>
</comment>
<feature type="transmembrane region" description="Helical" evidence="6">
    <location>
        <begin position="104"/>
        <end position="121"/>
    </location>
</feature>
<name>A0ABT2F6Q7_9STRE</name>
<dbReference type="InterPro" id="IPR011701">
    <property type="entry name" value="MFS"/>
</dbReference>
<keyword evidence="5 6" id="KW-0472">Membrane</keyword>
<dbReference type="Pfam" id="PF07690">
    <property type="entry name" value="MFS_1"/>
    <property type="match status" value="1"/>
</dbReference>
<feature type="transmembrane region" description="Helical" evidence="6">
    <location>
        <begin position="210"/>
        <end position="229"/>
    </location>
</feature>
<evidence type="ECO:0000256" key="4">
    <source>
        <dbReference type="ARBA" id="ARBA00022989"/>
    </source>
</evidence>
<feature type="transmembrane region" description="Helical" evidence="6">
    <location>
        <begin position="7"/>
        <end position="26"/>
    </location>
</feature>
<dbReference type="PANTHER" id="PTHR23513">
    <property type="entry name" value="INTEGRAL MEMBRANE EFFLUX PROTEIN-RELATED"/>
    <property type="match status" value="1"/>
</dbReference>
<keyword evidence="3 6" id="KW-0812">Transmembrane</keyword>